<feature type="domain" description="Secretin/TonB short N-terminal" evidence="5">
    <location>
        <begin position="59"/>
        <end position="110"/>
    </location>
</feature>
<comment type="subcellular location">
    <subcellularLocation>
        <location evidence="4">Cell outer membrane</location>
        <topology evidence="4">Multi-pass membrane protein</topology>
    </subcellularLocation>
</comment>
<keyword evidence="7" id="KW-1185">Reference proteome</keyword>
<sequence>MERTFTIKSSKVRLLAGMIMTLLIIPCLAFEQVNTKITLNYQNTEISKVLQSIEKQSGYTFFYSGGTIDASSLISINVKQTPIEKVLDELLEPFKVEYQFKDKSIILKKQQRLTTTFNFIQNKQDTNKLLIIKGKILNEKGNGLVGVTVIVKGTPTHTISIENGYFELHANEKNATLLFTSIGYENQELKVKESAIVSIVLKERVTELQKIEVVSTGYQDIPKERATGSFTFVDNELFNRRVGSKVLDRLNDVVPGLVRTTQTSISKPLSGYQIRGISTINAETSPLLVVDNFIFEGDPAVINPNDIESVTILKDAASASIWGVRAGNGVIVITTKRGKPNRKATLSFNSNFSFSNKPNIRSIPSVPSKDVIDLEKKGLIRDTMMAI</sequence>
<dbReference type="Gene3D" id="3.55.50.30">
    <property type="match status" value="1"/>
</dbReference>
<evidence type="ECO:0000313" key="7">
    <source>
        <dbReference type="Proteomes" id="UP001449657"/>
    </source>
</evidence>
<dbReference type="Proteomes" id="UP001449657">
    <property type="component" value="Chromosome"/>
</dbReference>
<dbReference type="InterPro" id="IPR023997">
    <property type="entry name" value="TonB-dep_OMP_SusC/RagA_CS"/>
</dbReference>
<evidence type="ECO:0000256" key="4">
    <source>
        <dbReference type="PROSITE-ProRule" id="PRU01360"/>
    </source>
</evidence>
<name>A0ABZ2ZBB2_9BACT</name>
<keyword evidence="1 4" id="KW-0813">Transport</keyword>
<dbReference type="SUPFAM" id="SSF56935">
    <property type="entry name" value="Porins"/>
    <property type="match status" value="1"/>
</dbReference>
<evidence type="ECO:0000259" key="5">
    <source>
        <dbReference type="SMART" id="SM00965"/>
    </source>
</evidence>
<accession>A0ABZ2ZBB2</accession>
<evidence type="ECO:0000313" key="6">
    <source>
        <dbReference type="EMBL" id="WZN49013.1"/>
    </source>
</evidence>
<dbReference type="InterPro" id="IPR037066">
    <property type="entry name" value="Plug_dom_sf"/>
</dbReference>
<dbReference type="EMBL" id="CP150096">
    <property type="protein sequence ID" value="WZN49013.1"/>
    <property type="molecule type" value="Genomic_DNA"/>
</dbReference>
<protein>
    <submittedName>
        <fullName evidence="6">Carboxypeptidase-like regulatory domain-containing protein</fullName>
    </submittedName>
</protein>
<keyword evidence="3 4" id="KW-0998">Cell outer membrane</keyword>
<dbReference type="RefSeq" id="WP_341843588.1">
    <property type="nucleotide sequence ID" value="NZ_CP149792.1"/>
</dbReference>
<dbReference type="Pfam" id="PF13715">
    <property type="entry name" value="CarbopepD_reg_2"/>
    <property type="match status" value="1"/>
</dbReference>
<dbReference type="InterPro" id="IPR008969">
    <property type="entry name" value="CarboxyPept-like_regulatory"/>
</dbReference>
<dbReference type="SUPFAM" id="SSF49464">
    <property type="entry name" value="Carboxypeptidase regulatory domain-like"/>
    <property type="match status" value="1"/>
</dbReference>
<evidence type="ECO:0000256" key="3">
    <source>
        <dbReference type="ARBA" id="ARBA00023237"/>
    </source>
</evidence>
<dbReference type="PROSITE" id="PS52016">
    <property type="entry name" value="TONB_DEPENDENT_REC_3"/>
    <property type="match status" value="1"/>
</dbReference>
<evidence type="ECO:0000256" key="1">
    <source>
        <dbReference type="ARBA" id="ARBA00022448"/>
    </source>
</evidence>
<gene>
    <name evidence="6" type="ORF">WJU22_12620</name>
</gene>
<reference evidence="6 7" key="1">
    <citation type="submission" date="2024-03" db="EMBL/GenBank/DDBJ databases">
        <title>Chitinophaga caseinilytica sp. nov., a casein hydrolysing bacterium isolated from forest soil.</title>
        <authorList>
            <person name="Lee D.S."/>
            <person name="Han D.M."/>
            <person name="Baek J.H."/>
            <person name="Choi D.G."/>
            <person name="Jeon J.H."/>
            <person name="Jeon C.O."/>
        </authorList>
    </citation>
    <scope>NUCLEOTIDE SEQUENCE [LARGE SCALE GENOMIC DNA]</scope>
    <source>
        <strain evidence="6 7">KACC 19118</strain>
    </source>
</reference>
<dbReference type="Pfam" id="PF07715">
    <property type="entry name" value="Plug"/>
    <property type="match status" value="1"/>
</dbReference>
<dbReference type="Gene3D" id="2.170.130.10">
    <property type="entry name" value="TonB-dependent receptor, plug domain"/>
    <property type="match status" value="1"/>
</dbReference>
<dbReference type="NCBIfam" id="TIGR04057">
    <property type="entry name" value="SusC_RagA_signa"/>
    <property type="match status" value="1"/>
</dbReference>
<keyword evidence="4" id="KW-0812">Transmembrane</keyword>
<dbReference type="Gene3D" id="2.60.40.1120">
    <property type="entry name" value="Carboxypeptidase-like, regulatory domain"/>
    <property type="match status" value="1"/>
</dbReference>
<dbReference type="InterPro" id="IPR011662">
    <property type="entry name" value="Secretin/TonB_short_N"/>
</dbReference>
<keyword evidence="2 4" id="KW-0472">Membrane</keyword>
<dbReference type="InterPro" id="IPR012910">
    <property type="entry name" value="Plug_dom"/>
</dbReference>
<comment type="similarity">
    <text evidence="4">Belongs to the TonB-dependent receptor family.</text>
</comment>
<dbReference type="SMART" id="SM00965">
    <property type="entry name" value="STN"/>
    <property type="match status" value="1"/>
</dbReference>
<evidence type="ECO:0000256" key="2">
    <source>
        <dbReference type="ARBA" id="ARBA00023136"/>
    </source>
</evidence>
<dbReference type="InterPro" id="IPR039426">
    <property type="entry name" value="TonB-dep_rcpt-like"/>
</dbReference>
<proteinExistence type="inferred from homology"/>
<organism evidence="6 7">
    <name type="scientific">Chitinophaga caseinilytica</name>
    <dbReference type="NCBI Taxonomy" id="2267521"/>
    <lineage>
        <taxon>Bacteria</taxon>
        <taxon>Pseudomonadati</taxon>
        <taxon>Bacteroidota</taxon>
        <taxon>Chitinophagia</taxon>
        <taxon>Chitinophagales</taxon>
        <taxon>Chitinophagaceae</taxon>
        <taxon>Chitinophaga</taxon>
    </lineage>
</organism>
<keyword evidence="4" id="KW-1134">Transmembrane beta strand</keyword>